<protein>
    <submittedName>
        <fullName evidence="4">ATP-binding protein</fullName>
    </submittedName>
</protein>
<dbReference type="InterPro" id="IPR029787">
    <property type="entry name" value="Nucleotide_cyclase"/>
</dbReference>
<feature type="domain" description="Guanylate cyclase" evidence="3">
    <location>
        <begin position="1"/>
        <end position="114"/>
    </location>
</feature>
<dbReference type="SUPFAM" id="SSF52540">
    <property type="entry name" value="P-loop containing nucleoside triphosphate hydrolases"/>
    <property type="match status" value="1"/>
</dbReference>
<dbReference type="PANTHER" id="PTHR16305:SF28">
    <property type="entry name" value="GUANYLATE CYCLASE DOMAIN-CONTAINING PROTEIN"/>
    <property type="match status" value="1"/>
</dbReference>
<sequence length="1094" mass="117737">MFTDIVGSTMVRAELGEEAGEEQRRAHDRLVREAVHAHGGTVVKGLGDGAMAVFAGASEALEAAVAVQRSALRVSQQESQPAPMQLRIGVSVGEVMWEQDDCFGTAVIEASRLCSAAGAGQILACDLVRVLTGGRLGPLFTSVGALELKGLAKPLETVEVAWRSEVGHAIAPLPAGLAREDRLPLVGREAERTLLTGEWKRVSTGERRAQGGGGRIVLVSGEPGVGKTRLVREVAGEVHNAGAIVLFGQCDEEMGIAYHPFVEALGEFVAACDDDQLRSLTGPLSGELAKLVPTLPDRVPGLAPPLRAEPETERYRLFESVVDLFAAMSTIAPVLLALDDLHWADAQTLLLLRHLLRSNEPMRLLVLGTFRDTDIDRRHQLMHLLPDLRRAGRGTRLPLTGLEEEDVAAMVAAAAARELDSEELEFAHHLHAETGGHPFCVEEVLLHFVETGTLLREGGRWASTKARRELGIPEGVREVVGQRLGRLPHSVREVLERASVIGQQFDVQLLAAVVDGGMGPVIEALESAEAARLITAVPGQGERYRFGHTLIRSCIYQDLPTTRRSWLHRTAGLALEQQTGNGTRLAELAIHFGEAAGVGEADRAVAYARQAGDLAMGKMAFEQAAAHYGRALAALELSAGRSSALVCDLQLAQAAALNGIGADQFRDVAFAAADTARSIPDTDRLASAALLLVHFGPSSPVINGREILLLEEALERLSTADSPARARLLAGLAAAYGSGRSQRAVLYSRQAVDMARRLGDPMVLARVLASQHTAMAGPDTSEEALEVARELVTLGERLGDPETRFAGHISCYTSLVAVCDIDAADQALDAGDALARELRQPIFAFHVLRLRTAQALLAGRVAEGEHLANAMRQKGHDTSIPPTILDAMLAGCRFLAREQQGRLAELEPEVAQLVSNQPGWQFMRIVHAHLKCLTGRQAAARPLMDQLKADAFAGITHDELWFETMVHLAAISYELADEEAAASLYALLAPYTRHNMFTGMGCFGPVDRVLALLATAMGRHGDAERHFRVALDMSRRLRAPGWAAYVSCYWAKLLTRLNRPGDRQRGQELAAQALTDATSLGLTGLAADLRELSR</sequence>
<dbReference type="Gene3D" id="3.40.50.300">
    <property type="entry name" value="P-loop containing nucleotide triphosphate hydrolases"/>
    <property type="match status" value="1"/>
</dbReference>
<organism evidence="4 5">
    <name type="scientific">Nonomuraea insulae</name>
    <dbReference type="NCBI Taxonomy" id="1616787"/>
    <lineage>
        <taxon>Bacteria</taxon>
        <taxon>Bacillati</taxon>
        <taxon>Actinomycetota</taxon>
        <taxon>Actinomycetes</taxon>
        <taxon>Streptosporangiales</taxon>
        <taxon>Streptosporangiaceae</taxon>
        <taxon>Nonomuraea</taxon>
    </lineage>
</organism>
<dbReference type="InterPro" id="IPR027417">
    <property type="entry name" value="P-loop_NTPase"/>
</dbReference>
<evidence type="ECO:0000256" key="2">
    <source>
        <dbReference type="ARBA" id="ARBA00022840"/>
    </source>
</evidence>
<dbReference type="RefSeq" id="WP_379516397.1">
    <property type="nucleotide sequence ID" value="NZ_JBHSPA010000027.1"/>
</dbReference>
<comment type="caution">
    <text evidence="4">The sequence shown here is derived from an EMBL/GenBank/DDBJ whole genome shotgun (WGS) entry which is preliminary data.</text>
</comment>
<keyword evidence="1" id="KW-0547">Nucleotide-binding</keyword>
<evidence type="ECO:0000313" key="5">
    <source>
        <dbReference type="Proteomes" id="UP001596058"/>
    </source>
</evidence>
<accession>A0ABW1CM99</accession>
<dbReference type="PANTHER" id="PTHR16305">
    <property type="entry name" value="TESTICULAR SOLUBLE ADENYLYL CYCLASE"/>
    <property type="match status" value="1"/>
</dbReference>
<dbReference type="InterPro" id="IPR041664">
    <property type="entry name" value="AAA_16"/>
</dbReference>
<evidence type="ECO:0000259" key="3">
    <source>
        <dbReference type="PROSITE" id="PS50125"/>
    </source>
</evidence>
<dbReference type="PROSITE" id="PS50125">
    <property type="entry name" value="GUANYLATE_CYCLASE_2"/>
    <property type="match status" value="1"/>
</dbReference>
<keyword evidence="5" id="KW-1185">Reference proteome</keyword>
<dbReference type="Proteomes" id="UP001596058">
    <property type="component" value="Unassembled WGS sequence"/>
</dbReference>
<reference evidence="5" key="1">
    <citation type="journal article" date="2019" name="Int. J. Syst. Evol. Microbiol.">
        <title>The Global Catalogue of Microorganisms (GCM) 10K type strain sequencing project: providing services to taxonomists for standard genome sequencing and annotation.</title>
        <authorList>
            <consortium name="The Broad Institute Genomics Platform"/>
            <consortium name="The Broad Institute Genome Sequencing Center for Infectious Disease"/>
            <person name="Wu L."/>
            <person name="Ma J."/>
        </authorList>
    </citation>
    <scope>NUCLEOTIDE SEQUENCE [LARGE SCALE GENOMIC DNA]</scope>
    <source>
        <strain evidence="5">CCUG 53903</strain>
    </source>
</reference>
<gene>
    <name evidence="4" type="ORF">ACFPZ3_23720</name>
</gene>
<name>A0ABW1CM99_9ACTN</name>
<dbReference type="Gene3D" id="3.30.70.1230">
    <property type="entry name" value="Nucleotide cyclase"/>
    <property type="match status" value="1"/>
</dbReference>
<dbReference type="Gene3D" id="1.25.40.10">
    <property type="entry name" value="Tetratricopeptide repeat domain"/>
    <property type="match status" value="1"/>
</dbReference>
<keyword evidence="2 4" id="KW-0067">ATP-binding</keyword>
<evidence type="ECO:0000313" key="4">
    <source>
        <dbReference type="EMBL" id="MFC5826891.1"/>
    </source>
</evidence>
<evidence type="ECO:0000256" key="1">
    <source>
        <dbReference type="ARBA" id="ARBA00022741"/>
    </source>
</evidence>
<dbReference type="GO" id="GO:0005524">
    <property type="term" value="F:ATP binding"/>
    <property type="evidence" value="ECO:0007669"/>
    <property type="project" value="UniProtKB-KW"/>
</dbReference>
<dbReference type="InterPro" id="IPR011990">
    <property type="entry name" value="TPR-like_helical_dom_sf"/>
</dbReference>
<dbReference type="Pfam" id="PF00211">
    <property type="entry name" value="Guanylate_cyc"/>
    <property type="match status" value="1"/>
</dbReference>
<dbReference type="Pfam" id="PF13191">
    <property type="entry name" value="AAA_16"/>
    <property type="match status" value="1"/>
</dbReference>
<dbReference type="CDD" id="cd07302">
    <property type="entry name" value="CHD"/>
    <property type="match status" value="1"/>
</dbReference>
<dbReference type="InterPro" id="IPR001054">
    <property type="entry name" value="A/G_cyclase"/>
</dbReference>
<dbReference type="SUPFAM" id="SSF55073">
    <property type="entry name" value="Nucleotide cyclase"/>
    <property type="match status" value="1"/>
</dbReference>
<dbReference type="EMBL" id="JBHSPA010000027">
    <property type="protein sequence ID" value="MFC5826891.1"/>
    <property type="molecule type" value="Genomic_DNA"/>
</dbReference>
<proteinExistence type="predicted"/>